<dbReference type="AlphaFoldDB" id="A0A4Q0I4A0"/>
<evidence type="ECO:0000313" key="2">
    <source>
        <dbReference type="EMBL" id="RXE59123.1"/>
    </source>
</evidence>
<organism evidence="2 3">
    <name type="scientific">Acetivibrio mesophilus</name>
    <dbReference type="NCBI Taxonomy" id="2487273"/>
    <lineage>
        <taxon>Bacteria</taxon>
        <taxon>Bacillati</taxon>
        <taxon>Bacillota</taxon>
        <taxon>Clostridia</taxon>
        <taxon>Eubacteriales</taxon>
        <taxon>Oscillospiraceae</taxon>
        <taxon>Acetivibrio</taxon>
    </lineage>
</organism>
<sequence>MTLDENLEGKVEIWYKDDNKDKNGVPNIITVEIDTKKNKILRIINQERNSKIVPGDINIDKWSVDSINVIDIARKNFTQDNDFNFTTAWLSATSIDKNEKEIWNVSFYNENTKRAYYLEIDAYTGEIYRSEVK</sequence>
<name>A0A4Q0I4A0_9FIRM</name>
<dbReference type="Proteomes" id="UP000289166">
    <property type="component" value="Unassembled WGS sequence"/>
</dbReference>
<feature type="domain" description="PepSY" evidence="1">
    <location>
        <begin position="70"/>
        <end position="127"/>
    </location>
</feature>
<evidence type="ECO:0000259" key="1">
    <source>
        <dbReference type="Pfam" id="PF03413"/>
    </source>
</evidence>
<proteinExistence type="predicted"/>
<reference evidence="3" key="1">
    <citation type="submission" date="2018-11" db="EMBL/GenBank/DDBJ databases">
        <title>Genome sequencing of a novel mesophilic and cellulolytic organism within the genus Hungateiclostridium.</title>
        <authorList>
            <person name="Rettenmaier R."/>
            <person name="Liebl W."/>
            <person name="Zverlov V."/>
        </authorList>
    </citation>
    <scope>NUCLEOTIDE SEQUENCE [LARGE SCALE GENOMIC DNA]</scope>
    <source>
        <strain evidence="3">N2K1</strain>
    </source>
</reference>
<accession>A0A4Q0I4A0</accession>
<dbReference type="OrthoDB" id="3035521at2"/>
<evidence type="ECO:0000313" key="3">
    <source>
        <dbReference type="Proteomes" id="UP000289166"/>
    </source>
</evidence>
<comment type="caution">
    <text evidence="2">The sequence shown here is derived from an EMBL/GenBank/DDBJ whole genome shotgun (WGS) entry which is preliminary data.</text>
</comment>
<keyword evidence="3" id="KW-1185">Reference proteome</keyword>
<gene>
    <name evidence="2" type="ORF">EFD62_09185</name>
</gene>
<dbReference type="Pfam" id="PF03413">
    <property type="entry name" value="PepSY"/>
    <property type="match status" value="1"/>
</dbReference>
<dbReference type="InterPro" id="IPR025711">
    <property type="entry name" value="PepSY"/>
</dbReference>
<protein>
    <recommendedName>
        <fullName evidence="1">PepSY domain-containing protein</fullName>
    </recommendedName>
</protein>
<dbReference type="EMBL" id="RLII01000009">
    <property type="protein sequence ID" value="RXE59123.1"/>
    <property type="molecule type" value="Genomic_DNA"/>
</dbReference>